<dbReference type="Proteomes" id="UP001190466">
    <property type="component" value="Chromosome"/>
</dbReference>
<dbReference type="Gene3D" id="3.90.1140.10">
    <property type="entry name" value="Cyclic phosphodiesterase"/>
    <property type="match status" value="1"/>
</dbReference>
<name>A0ABM9MEC8_9MYCO</name>
<organism evidence="1 2">
    <name type="scientific">[Mycobacterium] wendilense</name>
    <dbReference type="NCBI Taxonomy" id="3064284"/>
    <lineage>
        <taxon>Bacteria</taxon>
        <taxon>Bacillati</taxon>
        <taxon>Actinomycetota</taxon>
        <taxon>Actinomycetes</taxon>
        <taxon>Mycobacteriales</taxon>
        <taxon>Mycobacteriaceae</taxon>
        <taxon>Mycolicibacter</taxon>
    </lineage>
</organism>
<gene>
    <name evidence="1" type="ORF">MU0050_002464</name>
</gene>
<dbReference type="InterPro" id="IPR009097">
    <property type="entry name" value="Cyclic_Pdiesterase"/>
</dbReference>
<sequence>MVHSVELVFDADTEATVRGIWDELRAAGIASPAPAARPHCTLTVAQRIDARVDASLADVLDRFPLPCRLGATLIFGRAAGVLARSVLPTEELLAVHREVYRLTLPLLEPAPMPHTAPGQWSPHVTLARRLPPERLAAALRIAGTPAEIVGTVVGLRRWQGESRTEHRIG</sequence>
<dbReference type="Pfam" id="PF13563">
    <property type="entry name" value="2_5_RNA_ligase2"/>
    <property type="match status" value="1"/>
</dbReference>
<accession>A0ABM9MEC8</accession>
<dbReference type="SUPFAM" id="SSF55144">
    <property type="entry name" value="LigT-like"/>
    <property type="match status" value="1"/>
</dbReference>
<proteinExistence type="predicted"/>
<evidence type="ECO:0000313" key="1">
    <source>
        <dbReference type="EMBL" id="CAJ1583157.1"/>
    </source>
</evidence>
<dbReference type="EMBL" id="OY726395">
    <property type="protein sequence ID" value="CAJ1583157.1"/>
    <property type="molecule type" value="Genomic_DNA"/>
</dbReference>
<keyword evidence="2" id="KW-1185">Reference proteome</keyword>
<dbReference type="GO" id="GO:0016874">
    <property type="term" value="F:ligase activity"/>
    <property type="evidence" value="ECO:0007669"/>
    <property type="project" value="UniProtKB-KW"/>
</dbReference>
<reference evidence="1 2" key="1">
    <citation type="submission" date="2023-08" db="EMBL/GenBank/DDBJ databases">
        <authorList>
            <person name="Folkvardsen B D."/>
            <person name="Norman A."/>
        </authorList>
    </citation>
    <scope>NUCLEOTIDE SEQUENCE [LARGE SCALE GENOMIC DNA]</scope>
    <source>
        <strain evidence="1 2">Mu0050</strain>
    </source>
</reference>
<keyword evidence="1" id="KW-0436">Ligase</keyword>
<evidence type="ECO:0000313" key="2">
    <source>
        <dbReference type="Proteomes" id="UP001190466"/>
    </source>
</evidence>
<protein>
    <submittedName>
        <fullName evidence="1">2'-5' RNA ligase family protein</fullName>
    </submittedName>
</protein>
<dbReference type="RefSeq" id="WP_316509883.1">
    <property type="nucleotide sequence ID" value="NZ_OY726395.1"/>
</dbReference>